<reference evidence="2" key="1">
    <citation type="submission" date="2022-07" db="EMBL/GenBank/DDBJ databases">
        <authorList>
            <person name="Trinca V."/>
            <person name="Uliana J.V.C."/>
            <person name="Torres T.T."/>
            <person name="Ward R.J."/>
            <person name="Monesi N."/>
        </authorList>
    </citation>
    <scope>NUCLEOTIDE SEQUENCE</scope>
    <source>
        <strain evidence="2">HSMRA1968</strain>
        <tissue evidence="2">Whole embryos</tissue>
    </source>
</reference>
<evidence type="ECO:0000256" key="1">
    <source>
        <dbReference type="SAM" id="MobiDB-lite"/>
    </source>
</evidence>
<evidence type="ECO:0000313" key="3">
    <source>
        <dbReference type="Proteomes" id="UP001151699"/>
    </source>
</evidence>
<protein>
    <submittedName>
        <fullName evidence="2">Uncharacterized protein</fullName>
    </submittedName>
</protein>
<keyword evidence="3" id="KW-1185">Reference proteome</keyword>
<accession>A0A9Q0NBS0</accession>
<gene>
    <name evidence="2" type="ORF">Bhyg_01640</name>
</gene>
<organism evidence="2 3">
    <name type="scientific">Pseudolycoriella hygida</name>
    <dbReference type="NCBI Taxonomy" id="35572"/>
    <lineage>
        <taxon>Eukaryota</taxon>
        <taxon>Metazoa</taxon>
        <taxon>Ecdysozoa</taxon>
        <taxon>Arthropoda</taxon>
        <taxon>Hexapoda</taxon>
        <taxon>Insecta</taxon>
        <taxon>Pterygota</taxon>
        <taxon>Neoptera</taxon>
        <taxon>Endopterygota</taxon>
        <taxon>Diptera</taxon>
        <taxon>Nematocera</taxon>
        <taxon>Sciaroidea</taxon>
        <taxon>Sciaridae</taxon>
        <taxon>Pseudolycoriella</taxon>
    </lineage>
</organism>
<dbReference type="Proteomes" id="UP001151699">
    <property type="component" value="Chromosome A"/>
</dbReference>
<dbReference type="AlphaFoldDB" id="A0A9Q0NBS0"/>
<sequence>MYEKVQFILQDCLWGQLCQKTWLKSMSMAPPFFKGSIRKKNNFADSKTEESDDDFDSDENESVDSEEDESVDSEEDESVDSEEDESIDSVEVGKSLFVDDESFYFEVDEQFSYGELDAEAYLID</sequence>
<evidence type="ECO:0000313" key="2">
    <source>
        <dbReference type="EMBL" id="KAJ6646429.1"/>
    </source>
</evidence>
<dbReference type="EMBL" id="WJQU01000001">
    <property type="protein sequence ID" value="KAJ6646429.1"/>
    <property type="molecule type" value="Genomic_DNA"/>
</dbReference>
<comment type="caution">
    <text evidence="2">The sequence shown here is derived from an EMBL/GenBank/DDBJ whole genome shotgun (WGS) entry which is preliminary data.</text>
</comment>
<feature type="compositionally biased region" description="Acidic residues" evidence="1">
    <location>
        <begin position="50"/>
        <end position="88"/>
    </location>
</feature>
<feature type="region of interest" description="Disordered" evidence="1">
    <location>
        <begin position="43"/>
        <end position="92"/>
    </location>
</feature>
<proteinExistence type="predicted"/>
<name>A0A9Q0NBS0_9DIPT</name>